<organism evidence="1 2">
    <name type="scientific">Aureobasidium pullulans EXF-150</name>
    <dbReference type="NCBI Taxonomy" id="1043002"/>
    <lineage>
        <taxon>Eukaryota</taxon>
        <taxon>Fungi</taxon>
        <taxon>Dikarya</taxon>
        <taxon>Ascomycota</taxon>
        <taxon>Pezizomycotina</taxon>
        <taxon>Dothideomycetes</taxon>
        <taxon>Dothideomycetidae</taxon>
        <taxon>Dothideales</taxon>
        <taxon>Saccotheciaceae</taxon>
        <taxon>Aureobasidium</taxon>
    </lineage>
</organism>
<dbReference type="RefSeq" id="XP_029765043.1">
    <property type="nucleotide sequence ID" value="XM_029900001.1"/>
</dbReference>
<accession>A0A074YPR5</accession>
<gene>
    <name evidence="1" type="ORF">M438DRAFT_265192</name>
</gene>
<name>A0A074YPR5_AURPU</name>
<dbReference type="Proteomes" id="UP000030706">
    <property type="component" value="Unassembled WGS sequence"/>
</dbReference>
<evidence type="ECO:0000313" key="2">
    <source>
        <dbReference type="Proteomes" id="UP000030706"/>
    </source>
</evidence>
<reference evidence="1 2" key="1">
    <citation type="journal article" date="2014" name="BMC Genomics">
        <title>Genome sequencing of four Aureobasidium pullulans varieties: biotechnological potential, stress tolerance, and description of new species.</title>
        <authorList>
            <person name="Gostin Ar C."/>
            <person name="Ohm R.A."/>
            <person name="Kogej T."/>
            <person name="Sonjak S."/>
            <person name="Turk M."/>
            <person name="Zajc J."/>
            <person name="Zalar P."/>
            <person name="Grube M."/>
            <person name="Sun H."/>
            <person name="Han J."/>
            <person name="Sharma A."/>
            <person name="Chiniquy J."/>
            <person name="Ngan C.Y."/>
            <person name="Lipzen A."/>
            <person name="Barry K."/>
            <person name="Grigoriev I.V."/>
            <person name="Gunde-Cimerman N."/>
        </authorList>
    </citation>
    <scope>NUCLEOTIDE SEQUENCE [LARGE SCALE GENOMIC DNA]</scope>
    <source>
        <strain evidence="1 2">EXF-150</strain>
    </source>
</reference>
<evidence type="ECO:0000313" key="1">
    <source>
        <dbReference type="EMBL" id="KEQ88856.1"/>
    </source>
</evidence>
<dbReference type="OrthoDB" id="5329332at2759"/>
<sequence length="269" mass="30373">MVHLIPSHLDDADTLKAYLVTQLSDNELQNFKRAFEKGAKVHLKPMMHLQITQAPVKYTNASHAHMRSQENKAGNTKPFVVIDRDVVDKGAVWYVAGFADDFDVECNFAASKKVLMKALVHTEHLAISHVCWSEGNPPMGEELESLDENITPLRLDSEQSQPLGADDDEEELWSTDEVEIVAEHGEYETTTDPEILSNMGSPPRKAVRLVPAIAQQENLISDWTWPENIKEISTPDNGRQRLPARSIRLAARFDPQVPRLRYEWPEGSL</sequence>
<dbReference type="GeneID" id="40742307"/>
<proteinExistence type="predicted"/>
<dbReference type="HOGENOM" id="CLU_092860_0_0_1"/>
<dbReference type="EMBL" id="KL584975">
    <property type="protein sequence ID" value="KEQ88856.1"/>
    <property type="molecule type" value="Genomic_DNA"/>
</dbReference>
<dbReference type="AlphaFoldDB" id="A0A074YPR5"/>
<keyword evidence="2" id="KW-1185">Reference proteome</keyword>
<protein>
    <submittedName>
        <fullName evidence="1">Uncharacterized protein</fullName>
    </submittedName>
</protein>